<sequence>VGDLSKIEQKIRDLKLGEVTVVDAEGKPVK</sequence>
<evidence type="ECO:0000313" key="1">
    <source>
        <dbReference type="EMBL" id="VAV90667.1"/>
    </source>
</evidence>
<proteinExistence type="predicted"/>
<feature type="non-terminal residue" evidence="1">
    <location>
        <position position="1"/>
    </location>
</feature>
<dbReference type="AlphaFoldDB" id="A0A3B0RG11"/>
<name>A0A3B0RG11_9ZZZZ</name>
<accession>A0A3B0RG11</accession>
<gene>
    <name evidence="1" type="ORF">MNBD_ALPHA02-458</name>
</gene>
<dbReference type="EMBL" id="UOED01000060">
    <property type="protein sequence ID" value="VAV90667.1"/>
    <property type="molecule type" value="Genomic_DNA"/>
</dbReference>
<organism evidence="1">
    <name type="scientific">hydrothermal vent metagenome</name>
    <dbReference type="NCBI Taxonomy" id="652676"/>
    <lineage>
        <taxon>unclassified sequences</taxon>
        <taxon>metagenomes</taxon>
        <taxon>ecological metagenomes</taxon>
    </lineage>
</organism>
<reference evidence="1" key="1">
    <citation type="submission" date="2018-06" db="EMBL/GenBank/DDBJ databases">
        <authorList>
            <person name="Zhirakovskaya E."/>
        </authorList>
    </citation>
    <scope>NUCLEOTIDE SEQUENCE</scope>
</reference>
<protein>
    <submittedName>
        <fullName evidence="1">Uncharacterized protein</fullName>
    </submittedName>
</protein>